<evidence type="ECO:0000313" key="3">
    <source>
        <dbReference type="Proteomes" id="UP000623107"/>
    </source>
</evidence>
<accession>A0ABR9Y5D6</accession>
<gene>
    <name evidence="2" type="ORF">HKD24_05515</name>
</gene>
<dbReference type="Proteomes" id="UP000623107">
    <property type="component" value="Unassembled WGS sequence"/>
</dbReference>
<reference evidence="2" key="1">
    <citation type="submission" date="2020-04" db="EMBL/GenBank/DDBJ databases">
        <authorList>
            <person name="Sombolestani A."/>
        </authorList>
    </citation>
    <scope>NUCLEOTIDE SEQUENCE</scope>
    <source>
        <strain evidence="2">LMG 31484</strain>
    </source>
</reference>
<evidence type="ECO:0000313" key="2">
    <source>
        <dbReference type="EMBL" id="MBF0858674.1"/>
    </source>
</evidence>
<protein>
    <submittedName>
        <fullName evidence="2">DUF3597 domain-containing protein</fullName>
    </submittedName>
</protein>
<comment type="caution">
    <text evidence="2">The sequence shown here is derived from an EMBL/GenBank/DDBJ whole genome shotgun (WGS) entry which is preliminary data.</text>
</comment>
<proteinExistence type="predicted"/>
<reference evidence="2" key="2">
    <citation type="submission" date="2020-11" db="EMBL/GenBank/DDBJ databases">
        <title>Description of novel Gluconobacter species.</title>
        <authorList>
            <person name="Cleenwerck I."/>
            <person name="Cnockaert M."/>
            <person name="Borremans W."/>
            <person name="Wieme A.D."/>
            <person name="De Vuyst L."/>
            <person name="Vandamme P."/>
        </authorList>
    </citation>
    <scope>NUCLEOTIDE SEQUENCE</scope>
    <source>
        <strain evidence="2">LMG 31484</strain>
    </source>
</reference>
<dbReference type="EMBL" id="JABCQG010000005">
    <property type="protein sequence ID" value="MBF0858674.1"/>
    <property type="molecule type" value="Genomic_DNA"/>
</dbReference>
<name>A0ABR9Y5D6_9PROT</name>
<sequence length="134" mass="13549">MGLFSTIMSKIFGHAEAATPATSAAAPAAADAAAPAAPAAAAAASQTAAPVDVDAVLSGLAAKAGQPLNYKTSIVDLLKLLGLDSSLQSRKELASELHYSGSTDDTATMNVWLIKQVYAELAKNGGKVPADWTH</sequence>
<dbReference type="RefSeq" id="WP_194259371.1">
    <property type="nucleotide sequence ID" value="NZ_JABCQG010000005.1"/>
</dbReference>
<dbReference type="Pfam" id="PF12200">
    <property type="entry name" value="DUF3597"/>
    <property type="match status" value="1"/>
</dbReference>
<evidence type="ECO:0000259" key="1">
    <source>
        <dbReference type="Pfam" id="PF12200"/>
    </source>
</evidence>
<dbReference type="InterPro" id="IPR022016">
    <property type="entry name" value="DUF3597"/>
</dbReference>
<organism evidence="2 3">
    <name type="scientific">Gluconobacter vitians</name>
    <dbReference type="NCBI Taxonomy" id="2728102"/>
    <lineage>
        <taxon>Bacteria</taxon>
        <taxon>Pseudomonadati</taxon>
        <taxon>Pseudomonadota</taxon>
        <taxon>Alphaproteobacteria</taxon>
        <taxon>Acetobacterales</taxon>
        <taxon>Acetobacteraceae</taxon>
        <taxon>Gluconobacter</taxon>
    </lineage>
</organism>
<feature type="domain" description="DUF3597" evidence="1">
    <location>
        <begin position="3"/>
        <end position="129"/>
    </location>
</feature>
<keyword evidence="3" id="KW-1185">Reference proteome</keyword>
<dbReference type="SUPFAM" id="SSF158634">
    <property type="entry name" value="RPA2825-like"/>
    <property type="match status" value="1"/>
</dbReference>